<keyword evidence="5 9" id="KW-0798">TonB box</keyword>
<keyword evidence="4 8" id="KW-0812">Transmembrane</keyword>
<comment type="subcellular location">
    <subcellularLocation>
        <location evidence="1 8">Cell outer membrane</location>
        <topology evidence="1 8">Multi-pass membrane protein</topology>
    </subcellularLocation>
</comment>
<dbReference type="Pfam" id="PF07715">
    <property type="entry name" value="Plug"/>
    <property type="match status" value="1"/>
</dbReference>
<dbReference type="Proteomes" id="UP000501780">
    <property type="component" value="Chromosome"/>
</dbReference>
<dbReference type="RefSeq" id="WP_167962938.1">
    <property type="nucleotide sequence ID" value="NZ_CP050831.1"/>
</dbReference>
<keyword evidence="3 8" id="KW-1134">Transmembrane beta strand</keyword>
<dbReference type="NCBIfam" id="TIGR04057">
    <property type="entry name" value="SusC_RagA_signa"/>
    <property type="match status" value="1"/>
</dbReference>
<dbReference type="InterPro" id="IPR023996">
    <property type="entry name" value="TonB-dep_OMP_SusC/RagA"/>
</dbReference>
<evidence type="ECO:0000256" key="5">
    <source>
        <dbReference type="ARBA" id="ARBA00023077"/>
    </source>
</evidence>
<dbReference type="Gene3D" id="2.170.130.10">
    <property type="entry name" value="TonB-dependent receptor, plug domain"/>
    <property type="match status" value="1"/>
</dbReference>
<reference evidence="12 13" key="1">
    <citation type="submission" date="2020-03" db="EMBL/GenBank/DDBJ databases">
        <title>Genomic analysis of Bacteroides faecium CBA7301.</title>
        <authorList>
            <person name="Kim J."/>
            <person name="Roh S.W."/>
        </authorList>
    </citation>
    <scope>NUCLEOTIDE SEQUENCE [LARGE SCALE GENOMIC DNA]</scope>
    <source>
        <strain evidence="12 13">CBA7301</strain>
    </source>
</reference>
<evidence type="ECO:0000256" key="8">
    <source>
        <dbReference type="PROSITE-ProRule" id="PRU01360"/>
    </source>
</evidence>
<dbReference type="AlphaFoldDB" id="A0A6H0KNF9"/>
<dbReference type="SUPFAM" id="SSF56935">
    <property type="entry name" value="Porins"/>
    <property type="match status" value="1"/>
</dbReference>
<keyword evidence="7 8" id="KW-0998">Cell outer membrane</keyword>
<dbReference type="InterPro" id="IPR000531">
    <property type="entry name" value="Beta-barrel_TonB"/>
</dbReference>
<keyword evidence="6 8" id="KW-0472">Membrane</keyword>
<keyword evidence="13" id="KW-1185">Reference proteome</keyword>
<evidence type="ECO:0000256" key="3">
    <source>
        <dbReference type="ARBA" id="ARBA00022452"/>
    </source>
</evidence>
<evidence type="ECO:0000259" key="11">
    <source>
        <dbReference type="Pfam" id="PF07715"/>
    </source>
</evidence>
<keyword evidence="12" id="KW-0675">Receptor</keyword>
<gene>
    <name evidence="12" type="ORF">BacF7301_11570</name>
</gene>
<dbReference type="SUPFAM" id="SSF49464">
    <property type="entry name" value="Carboxypeptidase regulatory domain-like"/>
    <property type="match status" value="1"/>
</dbReference>
<evidence type="ECO:0000256" key="1">
    <source>
        <dbReference type="ARBA" id="ARBA00004571"/>
    </source>
</evidence>
<evidence type="ECO:0000313" key="12">
    <source>
        <dbReference type="EMBL" id="QIU94739.1"/>
    </source>
</evidence>
<evidence type="ECO:0000256" key="7">
    <source>
        <dbReference type="ARBA" id="ARBA00023237"/>
    </source>
</evidence>
<dbReference type="Gene3D" id="2.40.170.20">
    <property type="entry name" value="TonB-dependent receptor, beta-barrel domain"/>
    <property type="match status" value="1"/>
</dbReference>
<dbReference type="InterPro" id="IPR036942">
    <property type="entry name" value="Beta-barrel_TonB_sf"/>
</dbReference>
<evidence type="ECO:0000259" key="10">
    <source>
        <dbReference type="Pfam" id="PF00593"/>
    </source>
</evidence>
<evidence type="ECO:0000256" key="6">
    <source>
        <dbReference type="ARBA" id="ARBA00023136"/>
    </source>
</evidence>
<dbReference type="EMBL" id="CP050831">
    <property type="protein sequence ID" value="QIU94739.1"/>
    <property type="molecule type" value="Genomic_DNA"/>
</dbReference>
<comment type="similarity">
    <text evidence="8 9">Belongs to the TonB-dependent receptor family.</text>
</comment>
<evidence type="ECO:0000313" key="13">
    <source>
        <dbReference type="Proteomes" id="UP000501780"/>
    </source>
</evidence>
<dbReference type="FunFam" id="2.60.40.1120:FF:000003">
    <property type="entry name" value="Outer membrane protein Omp121"/>
    <property type="match status" value="1"/>
</dbReference>
<dbReference type="Gene3D" id="2.60.40.1120">
    <property type="entry name" value="Carboxypeptidase-like, regulatory domain"/>
    <property type="match status" value="1"/>
</dbReference>
<dbReference type="InterPro" id="IPR008969">
    <property type="entry name" value="CarboxyPept-like_regulatory"/>
</dbReference>
<dbReference type="InterPro" id="IPR037066">
    <property type="entry name" value="Plug_dom_sf"/>
</dbReference>
<dbReference type="Pfam" id="PF00593">
    <property type="entry name" value="TonB_dep_Rec_b-barrel"/>
    <property type="match status" value="1"/>
</dbReference>
<evidence type="ECO:0000256" key="9">
    <source>
        <dbReference type="RuleBase" id="RU003357"/>
    </source>
</evidence>
<keyword evidence="2 8" id="KW-0813">Transport</keyword>
<feature type="domain" description="TonB-dependent receptor-like beta-barrel" evidence="10">
    <location>
        <begin position="576"/>
        <end position="1092"/>
    </location>
</feature>
<feature type="domain" description="TonB-dependent receptor plug" evidence="11">
    <location>
        <begin position="228"/>
        <end position="352"/>
    </location>
</feature>
<evidence type="ECO:0000256" key="2">
    <source>
        <dbReference type="ARBA" id="ARBA00022448"/>
    </source>
</evidence>
<protein>
    <submittedName>
        <fullName evidence="12">TonB-dependent receptor</fullName>
    </submittedName>
</protein>
<dbReference type="PROSITE" id="PS52016">
    <property type="entry name" value="TONB_DEPENDENT_REC_3"/>
    <property type="match status" value="1"/>
</dbReference>
<dbReference type="Pfam" id="PF13715">
    <property type="entry name" value="CarbopepD_reg_2"/>
    <property type="match status" value="1"/>
</dbReference>
<accession>A0A6H0KNF9</accession>
<evidence type="ECO:0000256" key="4">
    <source>
        <dbReference type="ARBA" id="ARBA00022692"/>
    </source>
</evidence>
<organism evidence="12 13">
    <name type="scientific">Bacteroides faecium</name>
    <dbReference type="NCBI Taxonomy" id="2715212"/>
    <lineage>
        <taxon>Bacteria</taxon>
        <taxon>Pseudomonadati</taxon>
        <taxon>Bacteroidota</taxon>
        <taxon>Bacteroidia</taxon>
        <taxon>Bacteroidales</taxon>
        <taxon>Bacteroidaceae</taxon>
        <taxon>Bacteroides</taxon>
    </lineage>
</organism>
<dbReference type="InterPro" id="IPR039426">
    <property type="entry name" value="TonB-dep_rcpt-like"/>
</dbReference>
<dbReference type="KEGG" id="bfc:BacF7301_11570"/>
<dbReference type="NCBIfam" id="TIGR04056">
    <property type="entry name" value="OMP_RagA_SusC"/>
    <property type="match status" value="1"/>
</dbReference>
<dbReference type="InterPro" id="IPR012910">
    <property type="entry name" value="Plug_dom"/>
</dbReference>
<sequence length="1127" mass="124247">MQNYFSIQFLWVVKSLWLTSKKIPLSMRLLVLFLVCSIGLGYAADSYAQKAMISIDARNQRVEDILKEIEEQSDFDFFFNNKHVDLNRRVSVSADKSNIFSVLKEIFAGTDVKYSVLDKKIILSVEAQSPQQEKTVAVSGTVLDLKGEPIIGASVLEKGVKGNGTITDVDGRFKLSVSSSKAQLDITYIGYQPQTVIVQAGKELNITLLEDAKQLDEVVVVGYGTQNKKTLTGAVSVMDMKDMETSTVSTVAHALAGKAAGLRVNQVSAQPGGGSKFRIRGEASTGAGNEPLFVIDGFPVSSSNTLDSGNIYEAGTTDNVLESLSPDDIESITVLKDAASTAIYGSRAGHGVILITTKRGKSGKPRISYSGSGSVQKIRAQYQMLDVKSFMLERNEQDYENYLASNGLGIYEGYVSKPEKIGTFTPTYSYDKINQAKGTDWLDEVTRTGYMQQHNLSINGGTESTRYLVSVNYMHQDGVVKNNAATRLSARVNLDQDINKMLTVGLSASYAQNKYDNVPLGDKVDQNAGVLTAAIQANPSTPVYDENGDYYIDPARSSIPNAVSLLEIKDNTVKDRIMASAYALLKPLEGLELKAQLGADRRGQKRNSYVPKSTLSGANENGIANIAQESSTDYLMDLTATYSKALGEHNLKALVGYSYQRFTGNSVRAGNSDFIIDGFEYNNLSAGANPKPTVGSGAWLNCLGSYFARVNYSWKGRYLLEGSLRIDGASNFEPEHRWGYFPSVSAGWLISEEKFMKKLSWLPYAKLRASYGQTGNSNVGNRVNTYYSVGHGYVLGDLLSTGVYTSELGNPAITWETTTEYNVGLDLGFFNNRLRVTAEYFNRTISDLLVTSKPIPSYNEVTTIAGNIGSTQSKGYELTLNTVNFDRKDFSWTTTLTLSHYEDRWKERDPNWKPAAYQSKNDPIRAWWDYHAIGIMQVGEKAPAAQADLLPGMVKLADLDGNGVLDERDMVYQGNGDPKIIYGMNNAFTYKNFDFSIYFYGEAGRKVGASYLKKWNRISTGQNVSVKAVESFDSRNTTATHPTYILGSGNNWGDYYNKSIYYVRCGSISLGYKIPVKEKYAKNLRVFAEVSNPFVITNWDGLDPETDNGNFSYPNVTSYSFGLNVTF</sequence>
<dbReference type="InterPro" id="IPR023997">
    <property type="entry name" value="TonB-dep_OMP_SusC/RagA_CS"/>
</dbReference>
<proteinExistence type="inferred from homology"/>
<dbReference type="GO" id="GO:0009279">
    <property type="term" value="C:cell outer membrane"/>
    <property type="evidence" value="ECO:0007669"/>
    <property type="project" value="UniProtKB-SubCell"/>
</dbReference>
<name>A0A6H0KNF9_9BACE</name>